<dbReference type="Proteomes" id="UP000016511">
    <property type="component" value="Unassembled WGS sequence"/>
</dbReference>
<protein>
    <submittedName>
        <fullName evidence="2">Uncharacterized protein</fullName>
    </submittedName>
</protein>
<feature type="chain" id="PRO_5004621867" evidence="1">
    <location>
        <begin position="26"/>
        <end position="254"/>
    </location>
</feature>
<dbReference type="EMBL" id="AWSJ01000036">
    <property type="protein sequence ID" value="ERI11526.1"/>
    <property type="molecule type" value="Genomic_DNA"/>
</dbReference>
<sequence length="254" mass="27726">MKNKLLIGTLALGLASSMISTNVLANTETDQSNSNTLNEAKTNVEKNKKKFKVRDVEVEVVLDNAKVKKTKVTDEKGNVVTAEYDKENEKITLVQDGKNIILDLRQPVQNSSVNQQDLITPMATVDSGKETWWNGYYNIYNVNGTNVWNYAPNMKSGTYPKSTTENSSNKYTLAKIGKYVNQMKANERTVELAAGGAATTIITSIVLIPETGGTSAVVAVVSTVLSSITAIDAACSAYSDHWAFEDLYKSLPNK</sequence>
<name>U1YL39_ANEAE</name>
<dbReference type="eggNOG" id="ENOG502ZFHF">
    <property type="taxonomic scope" value="Bacteria"/>
</dbReference>
<gene>
    <name evidence="2" type="ORF">HMPREF0083_00373</name>
</gene>
<feature type="signal peptide" evidence="1">
    <location>
        <begin position="1"/>
        <end position="25"/>
    </location>
</feature>
<dbReference type="GeneID" id="92839396"/>
<dbReference type="NCBIfam" id="NF035925">
    <property type="entry name" value="Geo26A_fam"/>
    <property type="match status" value="1"/>
</dbReference>
<evidence type="ECO:0000313" key="3">
    <source>
        <dbReference type="Proteomes" id="UP000016511"/>
    </source>
</evidence>
<dbReference type="RefSeq" id="WP_021621800.1">
    <property type="nucleotide sequence ID" value="NZ_KE952793.1"/>
</dbReference>
<dbReference type="HOGENOM" id="CLU_1092574_0_0_9"/>
<dbReference type="STRING" id="649747.HMPREF0083_00373"/>
<keyword evidence="3" id="KW-1185">Reference proteome</keyword>
<evidence type="ECO:0000256" key="1">
    <source>
        <dbReference type="SAM" id="SignalP"/>
    </source>
</evidence>
<organism evidence="2 3">
    <name type="scientific">Aneurinibacillus aneurinilyticus ATCC 12856</name>
    <dbReference type="NCBI Taxonomy" id="649747"/>
    <lineage>
        <taxon>Bacteria</taxon>
        <taxon>Bacillati</taxon>
        <taxon>Bacillota</taxon>
        <taxon>Bacilli</taxon>
        <taxon>Bacillales</taxon>
        <taxon>Paenibacillaceae</taxon>
        <taxon>Aneurinibacillus group</taxon>
        <taxon>Aneurinibacillus</taxon>
    </lineage>
</organism>
<dbReference type="PATRIC" id="fig|649747.3.peg.339"/>
<dbReference type="AlphaFoldDB" id="U1YL39"/>
<proteinExistence type="predicted"/>
<evidence type="ECO:0000313" key="2">
    <source>
        <dbReference type="EMBL" id="ERI11526.1"/>
    </source>
</evidence>
<comment type="caution">
    <text evidence="2">The sequence shown here is derived from an EMBL/GenBank/DDBJ whole genome shotgun (WGS) entry which is preliminary data.</text>
</comment>
<keyword evidence="1" id="KW-0732">Signal</keyword>
<accession>U1YL39</accession>
<reference evidence="2 3" key="1">
    <citation type="submission" date="2013-08" db="EMBL/GenBank/DDBJ databases">
        <authorList>
            <person name="Weinstock G."/>
            <person name="Sodergren E."/>
            <person name="Wylie T."/>
            <person name="Fulton L."/>
            <person name="Fulton R."/>
            <person name="Fronick C."/>
            <person name="O'Laughlin M."/>
            <person name="Godfrey J."/>
            <person name="Miner T."/>
            <person name="Herter B."/>
            <person name="Appelbaum E."/>
            <person name="Cordes M."/>
            <person name="Lek S."/>
            <person name="Wollam A."/>
            <person name="Pepin K.H."/>
            <person name="Palsikar V.B."/>
            <person name="Mitreva M."/>
            <person name="Wilson R.K."/>
        </authorList>
    </citation>
    <scope>NUCLEOTIDE SEQUENCE [LARGE SCALE GENOMIC DNA]</scope>
    <source>
        <strain evidence="2 3">ATCC 12856</strain>
    </source>
</reference>